<evidence type="ECO:0000313" key="1">
    <source>
        <dbReference type="EMBL" id="KAJ2982112.1"/>
    </source>
</evidence>
<keyword evidence="2" id="KW-1185">Reference proteome</keyword>
<sequence>MLYFRDVYRQVHEMPELSGMEKETAQLAADFLRSLNVFQIHTGIGGHGVVGVFVNGDGPKLLLRADMDALPLKEETGLPYASKRVMKDRFGHEKPVMHACGHDTHVASLMAVAKLLVDARSHWQGTLICLFQPAEEHLNGAQAMVDDGLYDTGRVPRPDVVLAQHVDNDPCGRITMKSGPALTASSSLAIRIFGRGGHGSSPQDCIDPIVIGSSIVTKLQTIVSREIDPNQLAVVTCGSIRAGDAPNIIPEYLDLTLNIRSLSPTVHSRILDAIKRIVEGECMTAGCSRVPAITTLQSSPATINDDATVNTLKSSFSSYFGSDFMEMETGTASEDVSILATAAGAPVVMWFFGGSDPGQWHEAESKGKLQELPHNHSDMFAPVIECLDVAVDAMALAALSLFDSRR</sequence>
<accession>A0ACC1NT70</accession>
<dbReference type="Proteomes" id="UP001143910">
    <property type="component" value="Unassembled WGS sequence"/>
</dbReference>
<dbReference type="EMBL" id="JANJQO010000093">
    <property type="protein sequence ID" value="KAJ2982112.1"/>
    <property type="molecule type" value="Genomic_DNA"/>
</dbReference>
<protein>
    <submittedName>
        <fullName evidence="1">Uncharacterized protein</fullName>
    </submittedName>
</protein>
<proteinExistence type="predicted"/>
<comment type="caution">
    <text evidence="1">The sequence shown here is derived from an EMBL/GenBank/DDBJ whole genome shotgun (WGS) entry which is preliminary data.</text>
</comment>
<name>A0ACC1NT70_9HYPO</name>
<reference evidence="1" key="1">
    <citation type="submission" date="2022-08" db="EMBL/GenBank/DDBJ databases">
        <title>Genome Sequence of Lecanicillium fungicola.</title>
        <authorList>
            <person name="Buettner E."/>
        </authorList>
    </citation>
    <scope>NUCLEOTIDE SEQUENCE</scope>
    <source>
        <strain evidence="1">Babe33</strain>
    </source>
</reference>
<organism evidence="1 2">
    <name type="scientific">Zarea fungicola</name>
    <dbReference type="NCBI Taxonomy" id="93591"/>
    <lineage>
        <taxon>Eukaryota</taxon>
        <taxon>Fungi</taxon>
        <taxon>Dikarya</taxon>
        <taxon>Ascomycota</taxon>
        <taxon>Pezizomycotina</taxon>
        <taxon>Sordariomycetes</taxon>
        <taxon>Hypocreomycetidae</taxon>
        <taxon>Hypocreales</taxon>
        <taxon>Cordycipitaceae</taxon>
        <taxon>Zarea</taxon>
    </lineage>
</organism>
<gene>
    <name evidence="1" type="ORF">NQ176_g1595</name>
</gene>
<evidence type="ECO:0000313" key="2">
    <source>
        <dbReference type="Proteomes" id="UP001143910"/>
    </source>
</evidence>